<comment type="caution">
    <text evidence="8">The sequence shown here is derived from an EMBL/GenBank/DDBJ whole genome shotgun (WGS) entry which is preliminary data.</text>
</comment>
<dbReference type="InterPro" id="IPR018020">
    <property type="entry name" value="OHCU_decarboxylase"/>
</dbReference>
<gene>
    <name evidence="8" type="ORF">COCNU_09G001730</name>
</gene>
<keyword evidence="5" id="KW-0210">Decarboxylase</keyword>
<dbReference type="PANTHER" id="PTHR43466:SF1">
    <property type="entry name" value="2-OXO-4-HYDROXY-4-CARBOXY-5-UREIDOIMIDAZOLINE DECARBOXYLASE-RELATED"/>
    <property type="match status" value="1"/>
</dbReference>
<dbReference type="GO" id="GO:0005777">
    <property type="term" value="C:peroxisome"/>
    <property type="evidence" value="ECO:0007669"/>
    <property type="project" value="TreeGrafter"/>
</dbReference>
<dbReference type="OrthoDB" id="10265230at2759"/>
<proteinExistence type="predicted"/>
<dbReference type="GO" id="GO:0019628">
    <property type="term" value="P:urate catabolic process"/>
    <property type="evidence" value="ECO:0007669"/>
    <property type="project" value="TreeGrafter"/>
</dbReference>
<protein>
    <recommendedName>
        <fullName evidence="3">2-oxo-4-hydroxy-4-carboxy-5-ureidoimidazoline decarboxylase</fullName>
        <ecNumber evidence="3">4.1.1.97</ecNumber>
    </recommendedName>
</protein>
<evidence type="ECO:0000259" key="7">
    <source>
        <dbReference type="Pfam" id="PF09349"/>
    </source>
</evidence>
<accession>A0A8K0IJE4</accession>
<name>A0A8K0IJE4_COCNU</name>
<dbReference type="InterPro" id="IPR036778">
    <property type="entry name" value="OHCU_decarboxylase_sf"/>
</dbReference>
<evidence type="ECO:0000256" key="3">
    <source>
        <dbReference type="ARBA" id="ARBA00012257"/>
    </source>
</evidence>
<organism evidence="8 9">
    <name type="scientific">Cocos nucifera</name>
    <name type="common">Coconut palm</name>
    <dbReference type="NCBI Taxonomy" id="13894"/>
    <lineage>
        <taxon>Eukaryota</taxon>
        <taxon>Viridiplantae</taxon>
        <taxon>Streptophyta</taxon>
        <taxon>Embryophyta</taxon>
        <taxon>Tracheophyta</taxon>
        <taxon>Spermatophyta</taxon>
        <taxon>Magnoliopsida</taxon>
        <taxon>Liliopsida</taxon>
        <taxon>Arecaceae</taxon>
        <taxon>Arecoideae</taxon>
        <taxon>Cocoseae</taxon>
        <taxon>Attaleinae</taxon>
        <taxon>Cocos</taxon>
    </lineage>
</organism>
<evidence type="ECO:0000313" key="8">
    <source>
        <dbReference type="EMBL" id="KAG1360710.1"/>
    </source>
</evidence>
<dbReference type="AlphaFoldDB" id="A0A8K0IJE4"/>
<keyword evidence="4" id="KW-0659">Purine metabolism</keyword>
<comment type="catalytic activity">
    <reaction evidence="1">
        <text>5-hydroxy-2-oxo-4-ureido-2,5-dihydro-1H-imidazole-5-carboxylate + H(+) = (S)-allantoin + CO2</text>
        <dbReference type="Rhea" id="RHEA:26301"/>
        <dbReference type="ChEBI" id="CHEBI:15378"/>
        <dbReference type="ChEBI" id="CHEBI:15678"/>
        <dbReference type="ChEBI" id="CHEBI:16526"/>
        <dbReference type="ChEBI" id="CHEBI:58639"/>
        <dbReference type="EC" id="4.1.1.97"/>
    </reaction>
</comment>
<evidence type="ECO:0000256" key="2">
    <source>
        <dbReference type="ARBA" id="ARBA00004754"/>
    </source>
</evidence>
<comment type="pathway">
    <text evidence="2">Purine metabolism; urate degradation; (S)-allantoin from urate: step 3/3.</text>
</comment>
<keyword evidence="6" id="KW-0456">Lyase</keyword>
<evidence type="ECO:0000256" key="5">
    <source>
        <dbReference type="ARBA" id="ARBA00022793"/>
    </source>
</evidence>
<dbReference type="EMBL" id="CM017880">
    <property type="protein sequence ID" value="KAG1360710.1"/>
    <property type="molecule type" value="Genomic_DNA"/>
</dbReference>
<feature type="domain" description="Oxo-4-hydroxy-4-carboxy-5-ureidoimidazoline decarboxylase" evidence="7">
    <location>
        <begin position="2"/>
        <end position="63"/>
    </location>
</feature>
<dbReference type="Pfam" id="PF09349">
    <property type="entry name" value="OHCU_decarbox"/>
    <property type="match status" value="1"/>
</dbReference>
<dbReference type="SUPFAM" id="SSF158694">
    <property type="entry name" value="UraD-Like"/>
    <property type="match status" value="1"/>
</dbReference>
<sequence length="71" mass="7702">MAAASPFADLDHALQPAREIWFNKIDVNGWLEAFASHPAIGVALPSISQRSKEEQSTVLATATDSFIQVSF</sequence>
<keyword evidence="9" id="KW-1185">Reference proteome</keyword>
<evidence type="ECO:0000256" key="1">
    <source>
        <dbReference type="ARBA" id="ARBA00001163"/>
    </source>
</evidence>
<dbReference type="Proteomes" id="UP000797356">
    <property type="component" value="Chromosome 9"/>
</dbReference>
<dbReference type="EC" id="4.1.1.97" evidence="3"/>
<dbReference type="GO" id="GO:0051997">
    <property type="term" value="F:2-oxo-4-hydroxy-4-carboxy-5-ureidoimidazoline decarboxylase activity"/>
    <property type="evidence" value="ECO:0007669"/>
    <property type="project" value="UniProtKB-EC"/>
</dbReference>
<evidence type="ECO:0000256" key="6">
    <source>
        <dbReference type="ARBA" id="ARBA00023239"/>
    </source>
</evidence>
<reference evidence="8" key="2">
    <citation type="submission" date="2019-07" db="EMBL/GenBank/DDBJ databases">
        <authorList>
            <person name="Yang Y."/>
            <person name="Bocs S."/>
            <person name="Baudouin L."/>
        </authorList>
    </citation>
    <scope>NUCLEOTIDE SEQUENCE</scope>
    <source>
        <tissue evidence="8">Spear leaf of Hainan Tall coconut</tissue>
    </source>
</reference>
<dbReference type="PANTHER" id="PTHR43466">
    <property type="entry name" value="2-OXO-4-HYDROXY-4-CARBOXY-5-UREIDOIMIDAZOLINE DECARBOXYLASE-RELATED"/>
    <property type="match status" value="1"/>
</dbReference>
<evidence type="ECO:0000313" key="9">
    <source>
        <dbReference type="Proteomes" id="UP000797356"/>
    </source>
</evidence>
<dbReference type="Gene3D" id="1.10.3330.10">
    <property type="entry name" value="Oxo-4-hydroxy-4-carboxy-5-ureidoimidazoline decarboxylase"/>
    <property type="match status" value="1"/>
</dbReference>
<dbReference type="GO" id="GO:0006144">
    <property type="term" value="P:purine nucleobase metabolic process"/>
    <property type="evidence" value="ECO:0007669"/>
    <property type="project" value="UniProtKB-KW"/>
</dbReference>
<evidence type="ECO:0000256" key="4">
    <source>
        <dbReference type="ARBA" id="ARBA00022631"/>
    </source>
</evidence>
<reference evidence="8" key="1">
    <citation type="journal article" date="2017" name="Gigascience">
        <title>The genome draft of coconut (Cocos nucifera).</title>
        <authorList>
            <person name="Xiao Y."/>
            <person name="Xu P."/>
            <person name="Fan H."/>
            <person name="Baudouin L."/>
            <person name="Xia W."/>
            <person name="Bocs S."/>
            <person name="Xu J."/>
            <person name="Li Q."/>
            <person name="Guo A."/>
            <person name="Zhou L."/>
            <person name="Li J."/>
            <person name="Wu Y."/>
            <person name="Ma Z."/>
            <person name="Armero A."/>
            <person name="Issali A.E."/>
            <person name="Liu N."/>
            <person name="Peng M."/>
            <person name="Yang Y."/>
        </authorList>
    </citation>
    <scope>NUCLEOTIDE SEQUENCE</scope>
    <source>
        <tissue evidence="8">Spear leaf of Hainan Tall coconut</tissue>
    </source>
</reference>